<dbReference type="Pfam" id="PF05485">
    <property type="entry name" value="THAP"/>
    <property type="match status" value="1"/>
</dbReference>
<evidence type="ECO:0000256" key="2">
    <source>
        <dbReference type="ARBA" id="ARBA00022771"/>
    </source>
</evidence>
<name>E2A2V0_CAMFO</name>
<dbReference type="PROSITE" id="PS50950">
    <property type="entry name" value="ZF_THAP"/>
    <property type="match status" value="1"/>
</dbReference>
<feature type="domain" description="THAP-type" evidence="6">
    <location>
        <begin position="1"/>
        <end position="83"/>
    </location>
</feature>
<protein>
    <submittedName>
        <fullName evidence="7">THAP domain-containing protein 4</fullName>
    </submittedName>
</protein>
<dbReference type="SMART" id="SM00980">
    <property type="entry name" value="THAP"/>
    <property type="match status" value="1"/>
</dbReference>
<dbReference type="EMBL" id="GL436217">
    <property type="protein sequence ID" value="EFN72224.1"/>
    <property type="molecule type" value="Genomic_DNA"/>
</dbReference>
<dbReference type="OrthoDB" id="7632801at2759"/>
<evidence type="ECO:0000259" key="6">
    <source>
        <dbReference type="PROSITE" id="PS50950"/>
    </source>
</evidence>
<evidence type="ECO:0000256" key="1">
    <source>
        <dbReference type="ARBA" id="ARBA00022723"/>
    </source>
</evidence>
<keyword evidence="8" id="KW-1185">Reference proteome</keyword>
<keyword evidence="3" id="KW-0862">Zinc</keyword>
<dbReference type="InterPro" id="IPR006612">
    <property type="entry name" value="THAP_Znf"/>
</dbReference>
<evidence type="ECO:0000256" key="3">
    <source>
        <dbReference type="ARBA" id="ARBA00022833"/>
    </source>
</evidence>
<organism evidence="8">
    <name type="scientific">Camponotus floridanus</name>
    <name type="common">Florida carpenter ant</name>
    <dbReference type="NCBI Taxonomy" id="104421"/>
    <lineage>
        <taxon>Eukaryota</taxon>
        <taxon>Metazoa</taxon>
        <taxon>Ecdysozoa</taxon>
        <taxon>Arthropoda</taxon>
        <taxon>Hexapoda</taxon>
        <taxon>Insecta</taxon>
        <taxon>Pterygota</taxon>
        <taxon>Neoptera</taxon>
        <taxon>Endopterygota</taxon>
        <taxon>Hymenoptera</taxon>
        <taxon>Apocrita</taxon>
        <taxon>Aculeata</taxon>
        <taxon>Formicoidea</taxon>
        <taxon>Formicidae</taxon>
        <taxon>Formicinae</taxon>
        <taxon>Camponotus</taxon>
    </lineage>
</organism>
<dbReference type="Proteomes" id="UP000000311">
    <property type="component" value="Unassembled WGS sequence"/>
</dbReference>
<dbReference type="AlphaFoldDB" id="E2A2V0"/>
<gene>
    <name evidence="7" type="ORF">EAG_15625</name>
</gene>
<keyword evidence="1" id="KW-0479">Metal-binding</keyword>
<dbReference type="PANTHER" id="PTHR46927:SF3">
    <property type="entry name" value="THAP-TYPE DOMAIN-CONTAINING PROTEIN"/>
    <property type="match status" value="1"/>
</dbReference>
<sequence length="273" mass="32195">MPMTCSILGCSSRYSKEKNIKFFRFPLKDKCRLTAWLNAIKRENWTPSKYDTVCNEHFTANDFLPCREAYKTFLRPTAVPSIFPSSIKRKKYKIRKVDNENKKNKEDDVEKSNKCYETNFANIHNNVDNTIDNIIDQNINDSHINIQLEINDEAIENMHTIVDVIEDPNIYNVNVNSNIILETYNQETAAIEEPTSPSICKPMEIEIKRVNDYNSLDSIKSHRIKNLPTSIEVNLRHKIRMLQQKLRRRDAKIIYLRRLLTHLKQKVQYIHHT</sequence>
<evidence type="ECO:0000256" key="5">
    <source>
        <dbReference type="PROSITE-ProRule" id="PRU00309"/>
    </source>
</evidence>
<dbReference type="Gene3D" id="6.20.210.20">
    <property type="entry name" value="THAP domain"/>
    <property type="match status" value="1"/>
</dbReference>
<accession>E2A2V0</accession>
<evidence type="ECO:0000256" key="4">
    <source>
        <dbReference type="ARBA" id="ARBA00023125"/>
    </source>
</evidence>
<dbReference type="GO" id="GO:0003677">
    <property type="term" value="F:DNA binding"/>
    <property type="evidence" value="ECO:0007669"/>
    <property type="project" value="UniProtKB-UniRule"/>
</dbReference>
<evidence type="ECO:0000313" key="7">
    <source>
        <dbReference type="EMBL" id="EFN72224.1"/>
    </source>
</evidence>
<dbReference type="PANTHER" id="PTHR46927">
    <property type="entry name" value="AGAP005574-PA"/>
    <property type="match status" value="1"/>
</dbReference>
<keyword evidence="2 5" id="KW-0863">Zinc-finger</keyword>
<evidence type="ECO:0000313" key="8">
    <source>
        <dbReference type="Proteomes" id="UP000000311"/>
    </source>
</evidence>
<keyword evidence="4 5" id="KW-0238">DNA-binding</keyword>
<dbReference type="InterPro" id="IPR052224">
    <property type="entry name" value="THAP_domain_protein"/>
</dbReference>
<dbReference type="SUPFAM" id="SSF57716">
    <property type="entry name" value="Glucocorticoid receptor-like (DNA-binding domain)"/>
    <property type="match status" value="1"/>
</dbReference>
<dbReference type="InParanoid" id="E2A2V0"/>
<dbReference type="InterPro" id="IPR038441">
    <property type="entry name" value="THAP_Znf_sf"/>
</dbReference>
<dbReference type="GO" id="GO:0008270">
    <property type="term" value="F:zinc ion binding"/>
    <property type="evidence" value="ECO:0007669"/>
    <property type="project" value="UniProtKB-KW"/>
</dbReference>
<proteinExistence type="predicted"/>
<reference evidence="7 8" key="1">
    <citation type="journal article" date="2010" name="Science">
        <title>Genomic comparison of the ants Camponotus floridanus and Harpegnathos saltator.</title>
        <authorList>
            <person name="Bonasio R."/>
            <person name="Zhang G."/>
            <person name="Ye C."/>
            <person name="Mutti N.S."/>
            <person name="Fang X."/>
            <person name="Qin N."/>
            <person name="Donahue G."/>
            <person name="Yang P."/>
            <person name="Li Q."/>
            <person name="Li C."/>
            <person name="Zhang P."/>
            <person name="Huang Z."/>
            <person name="Berger S.L."/>
            <person name="Reinberg D."/>
            <person name="Wang J."/>
            <person name="Liebig J."/>
        </authorList>
    </citation>
    <scope>NUCLEOTIDE SEQUENCE [LARGE SCALE GENOMIC DNA]</scope>
    <source>
        <strain evidence="8">C129</strain>
    </source>
</reference>
<dbReference type="SMART" id="SM00692">
    <property type="entry name" value="DM3"/>
    <property type="match status" value="1"/>
</dbReference>